<dbReference type="SUPFAM" id="SSF55604">
    <property type="entry name" value="Glucose permease domain IIB"/>
    <property type="match status" value="1"/>
</dbReference>
<protein>
    <recommendedName>
        <fullName evidence="14">PTS system sucrose-specific EIIBCA component</fullName>
        <ecNumber evidence="11">2.7.1.211</ecNumber>
    </recommendedName>
    <alternativeName>
        <fullName evidence="15">EIIBCA-Scr</fullName>
    </alternativeName>
</protein>
<evidence type="ECO:0000256" key="9">
    <source>
        <dbReference type="ARBA" id="ARBA00022989"/>
    </source>
</evidence>
<evidence type="ECO:0000313" key="21">
    <source>
        <dbReference type="EMBL" id="MDW8644802.1"/>
    </source>
</evidence>
<dbReference type="PROSITE" id="PS51093">
    <property type="entry name" value="PTS_EIIA_TYPE_1"/>
    <property type="match status" value="1"/>
</dbReference>
<dbReference type="GO" id="GO:0015771">
    <property type="term" value="P:trehalose transport"/>
    <property type="evidence" value="ECO:0007669"/>
    <property type="project" value="TreeGrafter"/>
</dbReference>
<evidence type="ECO:0000256" key="6">
    <source>
        <dbReference type="ARBA" id="ARBA00022683"/>
    </source>
</evidence>
<keyword evidence="5 21" id="KW-0808">Transferase</keyword>
<feature type="transmembrane region" description="Helical" evidence="17">
    <location>
        <begin position="276"/>
        <end position="295"/>
    </location>
</feature>
<comment type="function">
    <text evidence="12">The phosphoenolpyruvate-dependent sugar phosphotransferase system (sugar PTS), a major carbohydrate active transport system, catalyzes the phosphorylation of incoming sugar substrates concomitantly with their translocation across the cell membrane. This system is involved in sucrose transport.</text>
</comment>
<dbReference type="PROSITE" id="PS00371">
    <property type="entry name" value="PTS_EIIA_TYPE_1_HIS"/>
    <property type="match status" value="1"/>
</dbReference>
<dbReference type="GO" id="GO:0009401">
    <property type="term" value="P:phosphoenolpyruvate-dependent sugar phosphotransferase system"/>
    <property type="evidence" value="ECO:0007669"/>
    <property type="project" value="UniProtKB-KW"/>
</dbReference>
<dbReference type="Gene3D" id="2.70.70.10">
    <property type="entry name" value="Glucose Permease (Domain IIA)"/>
    <property type="match status" value="1"/>
</dbReference>
<gene>
    <name evidence="21" type="ORF">Q7V66_01330</name>
</gene>
<dbReference type="InterPro" id="IPR001127">
    <property type="entry name" value="PTS_EIIA_1_perm"/>
</dbReference>
<evidence type="ECO:0000256" key="13">
    <source>
        <dbReference type="ARBA" id="ARBA00048931"/>
    </source>
</evidence>
<dbReference type="GO" id="GO:0090589">
    <property type="term" value="F:protein-phosphocysteine-trehalose phosphotransferase system transporter activity"/>
    <property type="evidence" value="ECO:0007669"/>
    <property type="project" value="TreeGrafter"/>
</dbReference>
<dbReference type="RefSeq" id="WP_024390262.1">
    <property type="nucleotide sequence ID" value="NZ_CEJP01000054.1"/>
</dbReference>
<dbReference type="InterPro" id="IPR011055">
    <property type="entry name" value="Dup_hybrid_motif"/>
</dbReference>
<dbReference type="FunFam" id="2.70.70.10:FF:000001">
    <property type="entry name" value="PTS system glucose-specific IIA component"/>
    <property type="match status" value="1"/>
</dbReference>
<feature type="transmembrane region" description="Helical" evidence="17">
    <location>
        <begin position="139"/>
        <end position="161"/>
    </location>
</feature>
<dbReference type="InterPro" id="IPR013013">
    <property type="entry name" value="PTS_EIIC_1"/>
</dbReference>
<dbReference type="PROSITE" id="PS01035">
    <property type="entry name" value="PTS_EIIB_TYPE_1_CYS"/>
    <property type="match status" value="1"/>
</dbReference>
<dbReference type="EMBL" id="JAUTFL010000002">
    <property type="protein sequence ID" value="MDW8644802.1"/>
    <property type="molecule type" value="Genomic_DNA"/>
</dbReference>
<dbReference type="GO" id="GO:0008982">
    <property type="term" value="F:protein-N(PI)-phosphohistidine-sugar phosphotransferase activity"/>
    <property type="evidence" value="ECO:0007669"/>
    <property type="project" value="InterPro"/>
</dbReference>
<dbReference type="Proteomes" id="UP001276229">
    <property type="component" value="Unassembled WGS sequence"/>
</dbReference>
<dbReference type="FunFam" id="3.30.1360.60:FF:000001">
    <property type="entry name" value="PTS system glucose-specific IIBC component PtsG"/>
    <property type="match status" value="1"/>
</dbReference>
<evidence type="ECO:0000256" key="1">
    <source>
        <dbReference type="ARBA" id="ARBA00004651"/>
    </source>
</evidence>
<dbReference type="GO" id="GO:0005886">
    <property type="term" value="C:plasma membrane"/>
    <property type="evidence" value="ECO:0007669"/>
    <property type="project" value="UniProtKB-SubCell"/>
</dbReference>
<feature type="transmembrane region" description="Helical" evidence="17">
    <location>
        <begin position="422"/>
        <end position="443"/>
    </location>
</feature>
<evidence type="ECO:0000256" key="7">
    <source>
        <dbReference type="ARBA" id="ARBA00022692"/>
    </source>
</evidence>
<evidence type="ECO:0000256" key="10">
    <source>
        <dbReference type="ARBA" id="ARBA00023136"/>
    </source>
</evidence>
<feature type="transmembrane region" description="Helical" evidence="17">
    <location>
        <begin position="110"/>
        <end position="133"/>
    </location>
</feature>
<feature type="transmembrane region" description="Helical" evidence="17">
    <location>
        <begin position="168"/>
        <end position="185"/>
    </location>
</feature>
<reference evidence="21" key="1">
    <citation type="submission" date="2023-07" db="EMBL/GenBank/DDBJ databases">
        <title>Characterization of virulence traits, antimicrobial resistance genes carried by mobile genetic elements and competence in Streptococcus suis strains isolated in France.</title>
        <authorList>
            <person name="Dechene-Tempier M."/>
            <person name="Marois-Crehan C."/>
            <person name="De Boisseson C."/>
            <person name="Lucas P."/>
            <person name="Bougeard S."/>
            <person name="Libante V."/>
            <person name="Payot S."/>
        </authorList>
    </citation>
    <scope>NUCLEOTIDE SEQUENCE</scope>
    <source>
        <strain evidence="21">1551</strain>
    </source>
</reference>
<dbReference type="PANTHER" id="PTHR30175">
    <property type="entry name" value="PHOSPHOTRANSFERASE SYSTEM TRANSPORT PROTEIN"/>
    <property type="match status" value="1"/>
</dbReference>
<dbReference type="PANTHER" id="PTHR30175:SF1">
    <property type="entry name" value="PTS SYSTEM ARBUTIN-, CELLOBIOSE-, AND SALICIN-SPECIFIC EIIBC COMPONENT-RELATED"/>
    <property type="match status" value="1"/>
</dbReference>
<dbReference type="InterPro" id="IPR036878">
    <property type="entry name" value="Glu_permease_IIB"/>
</dbReference>
<keyword evidence="9 17" id="KW-1133">Transmembrane helix</keyword>
<keyword evidence="6" id="KW-0598">Phosphotransferase system</keyword>
<dbReference type="InterPro" id="IPR011297">
    <property type="entry name" value="PTS_IIABC_b_glu"/>
</dbReference>
<evidence type="ECO:0000256" key="12">
    <source>
        <dbReference type="ARBA" id="ARBA00045139"/>
    </source>
</evidence>
<comment type="caution">
    <text evidence="21">The sequence shown here is derived from an EMBL/GenBank/DDBJ whole genome shotgun (WGS) entry which is preliminary data.</text>
</comment>
<dbReference type="InterPro" id="IPR050558">
    <property type="entry name" value="PTS_Sugar-Specific_Components"/>
</dbReference>
<dbReference type="NCBIfam" id="TIGR01995">
    <property type="entry name" value="PTS-II-ABC-beta"/>
    <property type="match status" value="1"/>
</dbReference>
<sequence length="613" mass="65390">MKYKNTALAILEAVGGEKNVLRATHCVTRLRLELKDENIVSDERVKSISGVLGIMKKNGQYQIILGNDVANYYKEFTALGKFDSDSVQQVKKANVLEQVIEYIAGSMTPLIPAMLGGGMIKVLVIVLPMLGLLKADSQSISFLAFFGDAPYHFMPIFLAYSASQKLKVTPALAMSVAGILLHPNFVQMVSSGDPLHFLGAPVTPASYGSSVIPILIMVWLMKYIEAVFNKVTPAITKSFLQPTLVLLVSGFIALVLVGPLGVIVGEGLSQLVEQMHGVAGWLTLAVLGAIMPFIVMTGMHWAFAPIFLAASIATPDVLILPAMLGSNLAQGAASMAVAFKSKNSNTKQIAFAAGFSALFAGVTEPALYGVTLKYKKPLYAAMIGGGLAGLFVGLTGVKAYLFAVPSLIALPQFIYSEAASNITNAMIAAAISIIVTFILAYFLGIDEETSTVNLEKVAPGISSRKNVFSPLSGQILPLEKVNDATFSKKMLGEGVAIIPKDGKVYAPFDGAVTSLFPTKHAIGLTSDEGVELLIHFGLETVELKGRGFVSHVSDGEKVEKGQLMLEVDVEMLVAEGYDIVTPVVVTNTQEYLDVLLLSTKEEVNYADDLLAVL</sequence>
<dbReference type="Gene3D" id="3.30.1360.60">
    <property type="entry name" value="Glucose permease domain IIB"/>
    <property type="match status" value="1"/>
</dbReference>
<comment type="catalytic activity">
    <reaction evidence="13">
        <text>N(pros)-phospho-L-histidyl-[protein](out) + sucrose = sucrose 6(G)-phosphate(in) + L-histidyl-[protein]</text>
        <dbReference type="Rhea" id="RHEA:49236"/>
        <dbReference type="Rhea" id="RHEA-COMP:9745"/>
        <dbReference type="Rhea" id="RHEA-COMP:9746"/>
        <dbReference type="ChEBI" id="CHEBI:17992"/>
        <dbReference type="ChEBI" id="CHEBI:29979"/>
        <dbReference type="ChEBI" id="CHEBI:64837"/>
        <dbReference type="ChEBI" id="CHEBI:91002"/>
        <dbReference type="EC" id="2.7.1.211"/>
    </reaction>
</comment>
<comment type="subcellular location">
    <subcellularLocation>
        <location evidence="1">Cell membrane</location>
        <topology evidence="1">Multi-pass membrane protein</topology>
    </subcellularLocation>
</comment>
<feature type="active site" description="Phosphocysteine intermediate; for EIIB activity" evidence="16">
    <location>
        <position position="26"/>
    </location>
</feature>
<dbReference type="EC" id="2.7.1.211" evidence="11"/>
<dbReference type="PROSITE" id="PS51098">
    <property type="entry name" value="PTS_EIIB_TYPE_1"/>
    <property type="match status" value="1"/>
</dbReference>
<evidence type="ECO:0000259" key="18">
    <source>
        <dbReference type="PROSITE" id="PS51093"/>
    </source>
</evidence>
<dbReference type="InterPro" id="IPR018113">
    <property type="entry name" value="PTrfase_EIIB_Cys"/>
</dbReference>
<keyword evidence="8" id="KW-0418">Kinase</keyword>
<evidence type="ECO:0000259" key="19">
    <source>
        <dbReference type="PROSITE" id="PS51098"/>
    </source>
</evidence>
<dbReference type="InterPro" id="IPR001996">
    <property type="entry name" value="PTS_IIB_1"/>
</dbReference>
<proteinExistence type="predicted"/>
<dbReference type="GO" id="GO:0016301">
    <property type="term" value="F:kinase activity"/>
    <property type="evidence" value="ECO:0007669"/>
    <property type="project" value="UniProtKB-KW"/>
</dbReference>
<accession>A0AAJ2PFH1</accession>
<dbReference type="CDD" id="cd00212">
    <property type="entry name" value="PTS_IIB_glc"/>
    <property type="match status" value="1"/>
</dbReference>
<keyword evidence="10 17" id="KW-0472">Membrane</keyword>
<dbReference type="AlphaFoldDB" id="A0AAJ2PFH1"/>
<name>A0AAJ2PFH1_STRSU</name>
<evidence type="ECO:0000256" key="3">
    <source>
        <dbReference type="ARBA" id="ARBA00022475"/>
    </source>
</evidence>
<evidence type="ECO:0000256" key="5">
    <source>
        <dbReference type="ARBA" id="ARBA00022679"/>
    </source>
</evidence>
<evidence type="ECO:0000313" key="22">
    <source>
        <dbReference type="Proteomes" id="UP001276229"/>
    </source>
</evidence>
<feature type="transmembrane region" description="Helical" evidence="17">
    <location>
        <begin position="244"/>
        <end position="264"/>
    </location>
</feature>
<dbReference type="InterPro" id="IPR003352">
    <property type="entry name" value="PTS_EIIC"/>
</dbReference>
<evidence type="ECO:0000256" key="16">
    <source>
        <dbReference type="PROSITE-ProRule" id="PRU00421"/>
    </source>
</evidence>
<evidence type="ECO:0000256" key="8">
    <source>
        <dbReference type="ARBA" id="ARBA00022777"/>
    </source>
</evidence>
<dbReference type="PROSITE" id="PS51103">
    <property type="entry name" value="PTS_EIIC_TYPE_1"/>
    <property type="match status" value="1"/>
</dbReference>
<evidence type="ECO:0000256" key="11">
    <source>
        <dbReference type="ARBA" id="ARBA00044053"/>
    </source>
</evidence>
<keyword evidence="7 17" id="KW-0812">Transmembrane</keyword>
<dbReference type="Pfam" id="PF02378">
    <property type="entry name" value="PTS_EIIC"/>
    <property type="match status" value="1"/>
</dbReference>
<feature type="transmembrane region" description="Helical" evidence="17">
    <location>
        <begin position="378"/>
        <end position="402"/>
    </location>
</feature>
<evidence type="ECO:0000256" key="15">
    <source>
        <dbReference type="ARBA" id="ARBA00081008"/>
    </source>
</evidence>
<evidence type="ECO:0000256" key="14">
    <source>
        <dbReference type="ARBA" id="ARBA00074554"/>
    </source>
</evidence>
<evidence type="ECO:0000256" key="4">
    <source>
        <dbReference type="ARBA" id="ARBA00022597"/>
    </source>
</evidence>
<feature type="transmembrane region" description="Helical" evidence="17">
    <location>
        <begin position="205"/>
        <end position="224"/>
    </location>
</feature>
<evidence type="ECO:0000256" key="17">
    <source>
        <dbReference type="SAM" id="Phobius"/>
    </source>
</evidence>
<feature type="domain" description="PTS EIIC type-1" evidence="20">
    <location>
        <begin position="101"/>
        <end position="459"/>
    </location>
</feature>
<evidence type="ECO:0000256" key="2">
    <source>
        <dbReference type="ARBA" id="ARBA00022448"/>
    </source>
</evidence>
<organism evidence="21 22">
    <name type="scientific">Streptococcus suis</name>
    <dbReference type="NCBI Taxonomy" id="1307"/>
    <lineage>
        <taxon>Bacteria</taxon>
        <taxon>Bacillati</taxon>
        <taxon>Bacillota</taxon>
        <taxon>Bacilli</taxon>
        <taxon>Lactobacillales</taxon>
        <taxon>Streptococcaceae</taxon>
        <taxon>Streptococcus</taxon>
    </lineage>
</organism>
<dbReference type="NCBIfam" id="TIGR00830">
    <property type="entry name" value="PTBA"/>
    <property type="match status" value="1"/>
</dbReference>
<keyword evidence="3" id="KW-1003">Cell membrane</keyword>
<dbReference type="SUPFAM" id="SSF51261">
    <property type="entry name" value="Duplicated hybrid motif"/>
    <property type="match status" value="1"/>
</dbReference>
<evidence type="ECO:0000259" key="20">
    <source>
        <dbReference type="PROSITE" id="PS51103"/>
    </source>
</evidence>
<feature type="transmembrane region" description="Helical" evidence="17">
    <location>
        <begin position="349"/>
        <end position="371"/>
    </location>
</feature>
<dbReference type="Pfam" id="PF00358">
    <property type="entry name" value="PTS_EIIA_1"/>
    <property type="match status" value="1"/>
</dbReference>
<keyword evidence="4" id="KW-0762">Sugar transport</keyword>
<feature type="domain" description="PTS EIIB type-1" evidence="19">
    <location>
        <begin position="4"/>
        <end position="86"/>
    </location>
</feature>
<feature type="domain" description="PTS EIIA type-1" evidence="18">
    <location>
        <begin position="483"/>
        <end position="587"/>
    </location>
</feature>
<keyword evidence="2" id="KW-0813">Transport</keyword>
<dbReference type="Pfam" id="PF00367">
    <property type="entry name" value="PTS_EIIB"/>
    <property type="match status" value="1"/>
</dbReference>
<feature type="transmembrane region" description="Helical" evidence="17">
    <location>
        <begin position="307"/>
        <end position="329"/>
    </location>
</feature>